<organism evidence="1 2">
    <name type="scientific">Zopfia rhizophila CBS 207.26</name>
    <dbReference type="NCBI Taxonomy" id="1314779"/>
    <lineage>
        <taxon>Eukaryota</taxon>
        <taxon>Fungi</taxon>
        <taxon>Dikarya</taxon>
        <taxon>Ascomycota</taxon>
        <taxon>Pezizomycotina</taxon>
        <taxon>Dothideomycetes</taxon>
        <taxon>Dothideomycetes incertae sedis</taxon>
        <taxon>Zopfiaceae</taxon>
        <taxon>Zopfia</taxon>
    </lineage>
</organism>
<evidence type="ECO:0000313" key="1">
    <source>
        <dbReference type="EMBL" id="KAF2193273.1"/>
    </source>
</evidence>
<name>A0A6A6EQG6_9PEZI</name>
<evidence type="ECO:0000313" key="2">
    <source>
        <dbReference type="Proteomes" id="UP000800200"/>
    </source>
</evidence>
<dbReference type="PANTHER" id="PTHR11799:SF20">
    <property type="entry name" value="SMP-30_GLUCONOLACTONASE_LRE-LIKE REGION DOMAIN-CONTAINING PROTEIN"/>
    <property type="match status" value="1"/>
</dbReference>
<protein>
    <submittedName>
        <fullName evidence="1">Calcium-dependent phosphotriesterase</fullName>
    </submittedName>
</protein>
<dbReference type="PANTHER" id="PTHR11799">
    <property type="entry name" value="PARAOXONASE"/>
    <property type="match status" value="1"/>
</dbReference>
<reference evidence="1" key="1">
    <citation type="journal article" date="2020" name="Stud. Mycol.">
        <title>101 Dothideomycetes genomes: a test case for predicting lifestyles and emergence of pathogens.</title>
        <authorList>
            <person name="Haridas S."/>
            <person name="Albert R."/>
            <person name="Binder M."/>
            <person name="Bloem J."/>
            <person name="Labutti K."/>
            <person name="Salamov A."/>
            <person name="Andreopoulos B."/>
            <person name="Baker S."/>
            <person name="Barry K."/>
            <person name="Bills G."/>
            <person name="Bluhm B."/>
            <person name="Cannon C."/>
            <person name="Castanera R."/>
            <person name="Culley D."/>
            <person name="Daum C."/>
            <person name="Ezra D."/>
            <person name="Gonzalez J."/>
            <person name="Henrissat B."/>
            <person name="Kuo A."/>
            <person name="Liang C."/>
            <person name="Lipzen A."/>
            <person name="Lutzoni F."/>
            <person name="Magnuson J."/>
            <person name="Mondo S."/>
            <person name="Nolan M."/>
            <person name="Ohm R."/>
            <person name="Pangilinan J."/>
            <person name="Park H.-J."/>
            <person name="Ramirez L."/>
            <person name="Alfaro M."/>
            <person name="Sun H."/>
            <person name="Tritt A."/>
            <person name="Yoshinaga Y."/>
            <person name="Zwiers L.-H."/>
            <person name="Turgeon B."/>
            <person name="Goodwin S."/>
            <person name="Spatafora J."/>
            <person name="Crous P."/>
            <person name="Grigoriev I."/>
        </authorList>
    </citation>
    <scope>NUCLEOTIDE SEQUENCE</scope>
    <source>
        <strain evidence="1">CBS 207.26</strain>
    </source>
</reference>
<sequence length="399" mass="43834">MTRGILIFVSALVVLFASIYQLVLKELISVTFGVGRVIQPIEDFPYKCRRLEHERLQACEDIWLDDEARVLYAACTGTRHRMEWNQAMGKLNVSGRRPGGSELIALDIDSPGKDGLFGMRGIKPVGYDGAAGDGALDLVGFDAEVIDLSNIHFYLVNQRPPVDAERKYTDPTKTGANATIDVFQLKRGENKIRHIRTVVSPEVWSPNRVAILSKGSFVVSNDHSTKVGLRKEFDTILGGGNIAYCSPSGNCHGATITKFKFPNGLTKGKDGLIYVPSSVDGTIRVFELQSDKMLKEIDIIKTTVPLDNVATDAKGDLYAAGFPNLFQAMGAIEKPFENTSPSTIFRIRKTKAGYQVDKVLEDRDSKVLSGVTTARHDVKTGRLFLGAALTPYMMVCDPK</sequence>
<dbReference type="InterPro" id="IPR011042">
    <property type="entry name" value="6-blade_b-propeller_TolB-like"/>
</dbReference>
<dbReference type="InterPro" id="IPR051288">
    <property type="entry name" value="Serum_paraoxonase/arylesterase"/>
</dbReference>
<dbReference type="Proteomes" id="UP000800200">
    <property type="component" value="Unassembled WGS sequence"/>
</dbReference>
<dbReference type="EMBL" id="ML994614">
    <property type="protein sequence ID" value="KAF2193273.1"/>
    <property type="molecule type" value="Genomic_DNA"/>
</dbReference>
<proteinExistence type="predicted"/>
<gene>
    <name evidence="1" type="ORF">K469DRAFT_735215</name>
</gene>
<keyword evidence="2" id="KW-1185">Reference proteome</keyword>
<dbReference type="OrthoDB" id="5307922at2759"/>
<dbReference type="SUPFAM" id="SSF63829">
    <property type="entry name" value="Calcium-dependent phosphotriesterase"/>
    <property type="match status" value="1"/>
</dbReference>
<dbReference type="Gene3D" id="2.120.10.30">
    <property type="entry name" value="TolB, C-terminal domain"/>
    <property type="match status" value="1"/>
</dbReference>
<dbReference type="AlphaFoldDB" id="A0A6A6EQG6"/>
<accession>A0A6A6EQG6</accession>